<feature type="compositionally biased region" description="Acidic residues" evidence="11">
    <location>
        <begin position="344"/>
        <end position="354"/>
    </location>
</feature>
<dbReference type="PANTHER" id="PTHR11073">
    <property type="entry name" value="CALRETICULIN AND CALNEXIN"/>
    <property type="match status" value="1"/>
</dbReference>
<evidence type="ECO:0000256" key="10">
    <source>
        <dbReference type="RuleBase" id="RU362126"/>
    </source>
</evidence>
<sequence length="645" mass="72909">MKTPSMFLRKSLLIFLLLALCTSFVRAVEGDKDNDYFTGIKEGGDLDDEADDDIEKHIEGDVSEEEEKVEEPPVERPLYTKPKVVGFAYFAEPFHNEKDLDKKWILSQARKEGAEDSIAKYDGRWSIEEPDVNPLKGDLALILKSKAKHHAISCKLQKPYDFVGKPFIIQYEVKFQNGIECGGAYVKLLSKDNLDLLHFHDKTSYTIMFGPDKCGLDYKLHFIFRHKNPKTGEITEKHAKKPTGSIESYFTDKKTHLYQLIVNPDNTFKISVDGTVVNEGNLLEDMTPPVNPAKEIEDNKDQKPGDWDDREKIADPDAVKPDDWDEEQPEKITDEDAVKPSGWLDEEPEDIPDPDAEKPADWDDDMDGEWEAPLISNPKCADAPGCGEWKPGMIDNPKYKGKWRPPMIDNPNYQGIWKPRMIPNPDYFEDLNPYQMIPIGAVGLELWSMTDSIMFDNILITDNLATTTKWTEDTFALKQAQEKSSISGKSVVQAVIDVTNERPWLWAVFIVVVLLPIVLVIAYCCVGSSAKDETAERKKTDAPSPDDKVSDDSGKAKGDSEEVKEDSEKKKEDSDKPADEGNQEEEEEEEEEEGDNASGSEEKVEPVDGRPKKPLKGDLEVEKKTDAAESADDDETPRRRRSRKD</sequence>
<dbReference type="Gene3D" id="2.10.250.10">
    <property type="entry name" value="Calreticulin/calnexin, P domain"/>
    <property type="match status" value="1"/>
</dbReference>
<accession>A0A6P7T1T0</accession>
<dbReference type="PROSITE" id="PS00803">
    <property type="entry name" value="CALRETICULIN_1"/>
    <property type="match status" value="1"/>
</dbReference>
<feature type="compositionally biased region" description="Basic and acidic residues" evidence="11">
    <location>
        <begin position="532"/>
        <end position="579"/>
    </location>
</feature>
<evidence type="ECO:0000256" key="4">
    <source>
        <dbReference type="ARBA" id="ARBA00022824"/>
    </source>
</evidence>
<name>A0A6P7T1T0_9MOLL</name>
<organism evidence="12 13">
    <name type="scientific">Octopus sinensis</name>
    <name type="common">East Asian common octopus</name>
    <dbReference type="NCBI Taxonomy" id="2607531"/>
    <lineage>
        <taxon>Eukaryota</taxon>
        <taxon>Metazoa</taxon>
        <taxon>Spiralia</taxon>
        <taxon>Lophotrochozoa</taxon>
        <taxon>Mollusca</taxon>
        <taxon>Cephalopoda</taxon>
        <taxon>Coleoidea</taxon>
        <taxon>Octopodiformes</taxon>
        <taxon>Octopoda</taxon>
        <taxon>Incirrata</taxon>
        <taxon>Octopodidae</taxon>
        <taxon>Octopus</taxon>
    </lineage>
</organism>
<dbReference type="SUPFAM" id="SSF63887">
    <property type="entry name" value="P-domain of calnexin/calreticulin"/>
    <property type="match status" value="1"/>
</dbReference>
<dbReference type="AlphaFoldDB" id="A0A6P7T1T0"/>
<protein>
    <submittedName>
        <fullName evidence="13">Calnexin isoform X1</fullName>
    </submittedName>
</protein>
<keyword evidence="10" id="KW-0732">Signal</keyword>
<evidence type="ECO:0000256" key="1">
    <source>
        <dbReference type="ARBA" id="ARBA00004115"/>
    </source>
</evidence>
<feature type="chain" id="PRO_5028507715" evidence="10">
    <location>
        <begin position="28"/>
        <end position="645"/>
    </location>
</feature>
<dbReference type="RefSeq" id="XP_029643966.1">
    <property type="nucleotide sequence ID" value="XM_029788106.2"/>
</dbReference>
<evidence type="ECO:0000313" key="12">
    <source>
        <dbReference type="Proteomes" id="UP000515154"/>
    </source>
</evidence>
<comment type="function">
    <text evidence="8">Calcium-binding protein that interacts with newly synthesized monoglucosylated glycoproteins in the endoplasmic reticulum. It may act in assisting protein assembly and/or in the retention within the ER of unassembled protein subunits. It seems to play a major role in the quality control apparatus of the ER by the retention of incorrectly folded proteins. Required for embryogenesis and larval development under heat and ER stress conditions. May be important for germ cell development. Involved in neuronal necrotic cell death.</text>
</comment>
<feature type="signal peptide" evidence="10">
    <location>
        <begin position="1"/>
        <end position="27"/>
    </location>
</feature>
<dbReference type="InterPro" id="IPR018124">
    <property type="entry name" value="Calret/calnex_CS"/>
</dbReference>
<evidence type="ECO:0000256" key="6">
    <source>
        <dbReference type="ARBA" id="ARBA00023136"/>
    </source>
</evidence>
<dbReference type="FunFam" id="2.60.120.200:FF:000011">
    <property type="entry name" value="Probable calnexin"/>
    <property type="match status" value="1"/>
</dbReference>
<dbReference type="Gene3D" id="2.60.120.200">
    <property type="match status" value="1"/>
</dbReference>
<dbReference type="GO" id="GO:0005509">
    <property type="term" value="F:calcium ion binding"/>
    <property type="evidence" value="ECO:0007669"/>
    <property type="project" value="InterPro"/>
</dbReference>
<comment type="similarity">
    <text evidence="2 10">Belongs to the calreticulin family.</text>
</comment>
<dbReference type="FunFam" id="2.10.250.10:FF:000001">
    <property type="entry name" value="Calnexin homolog"/>
    <property type="match status" value="1"/>
</dbReference>
<feature type="compositionally biased region" description="Acidic residues" evidence="11">
    <location>
        <begin position="581"/>
        <end position="595"/>
    </location>
</feature>
<dbReference type="KEGG" id="osn:115218347"/>
<keyword evidence="9" id="KW-1015">Disulfide bond</keyword>
<feature type="compositionally biased region" description="Basic and acidic residues" evidence="11">
    <location>
        <begin position="294"/>
        <end position="322"/>
    </location>
</feature>
<keyword evidence="3 10" id="KW-0812">Transmembrane</keyword>
<keyword evidence="5 10" id="KW-1133">Transmembrane helix</keyword>
<feature type="transmembrane region" description="Helical" evidence="10">
    <location>
        <begin position="504"/>
        <end position="530"/>
    </location>
</feature>
<dbReference type="Proteomes" id="UP000515154">
    <property type="component" value="Linkage group LG13"/>
</dbReference>
<keyword evidence="6 10" id="KW-0472">Membrane</keyword>
<dbReference type="GO" id="GO:0005789">
    <property type="term" value="C:endoplasmic reticulum membrane"/>
    <property type="evidence" value="ECO:0007669"/>
    <property type="project" value="UniProtKB-SubCell"/>
</dbReference>
<dbReference type="PANTHER" id="PTHR11073:SF1">
    <property type="entry name" value="CALNEXIN 14D-RELATED"/>
    <property type="match status" value="1"/>
</dbReference>
<dbReference type="SUPFAM" id="SSF49899">
    <property type="entry name" value="Concanavalin A-like lectins/glucanases"/>
    <property type="match status" value="1"/>
</dbReference>
<keyword evidence="7 10" id="KW-0143">Chaperone</keyword>
<evidence type="ECO:0000256" key="5">
    <source>
        <dbReference type="ARBA" id="ARBA00022989"/>
    </source>
</evidence>
<feature type="compositionally biased region" description="Basic and acidic residues" evidence="11">
    <location>
        <begin position="600"/>
        <end position="627"/>
    </location>
</feature>
<evidence type="ECO:0000256" key="2">
    <source>
        <dbReference type="ARBA" id="ARBA00010983"/>
    </source>
</evidence>
<feature type="compositionally biased region" description="Basic and acidic residues" evidence="11">
    <location>
        <begin position="329"/>
        <end position="338"/>
    </location>
</feature>
<keyword evidence="12" id="KW-1185">Reference proteome</keyword>
<dbReference type="GO" id="GO:0036503">
    <property type="term" value="P:ERAD pathway"/>
    <property type="evidence" value="ECO:0007669"/>
    <property type="project" value="TreeGrafter"/>
</dbReference>
<dbReference type="GO" id="GO:0006457">
    <property type="term" value="P:protein folding"/>
    <property type="evidence" value="ECO:0007669"/>
    <property type="project" value="InterPro"/>
</dbReference>
<dbReference type="PRINTS" id="PR00626">
    <property type="entry name" value="CALRETICULIN"/>
</dbReference>
<gene>
    <name evidence="13" type="primary">LOC115218347</name>
</gene>
<evidence type="ECO:0000256" key="8">
    <source>
        <dbReference type="ARBA" id="ARBA00053392"/>
    </source>
</evidence>
<evidence type="ECO:0000313" key="13">
    <source>
        <dbReference type="RefSeq" id="XP_029643966.1"/>
    </source>
</evidence>
<keyword evidence="4 10" id="KW-0256">Endoplasmic reticulum</keyword>
<feature type="disulfide bond" evidence="9">
    <location>
        <begin position="181"/>
        <end position="214"/>
    </location>
</feature>
<comment type="subcellular location">
    <subcellularLocation>
        <location evidence="1">Endoplasmic reticulum membrane</location>
        <topology evidence="1">Single-pass type I membrane protein</topology>
    </subcellularLocation>
</comment>
<dbReference type="InterPro" id="IPR013320">
    <property type="entry name" value="ConA-like_dom_sf"/>
</dbReference>
<dbReference type="GO" id="GO:0051082">
    <property type="term" value="F:unfolded protein binding"/>
    <property type="evidence" value="ECO:0007669"/>
    <property type="project" value="InterPro"/>
</dbReference>
<feature type="region of interest" description="Disordered" evidence="11">
    <location>
        <begin position="532"/>
        <end position="645"/>
    </location>
</feature>
<dbReference type="InterPro" id="IPR009033">
    <property type="entry name" value="Calreticulin/calnexin_P_dom_sf"/>
</dbReference>
<dbReference type="PROSITE" id="PS00804">
    <property type="entry name" value="CALRETICULIN_2"/>
    <property type="match status" value="1"/>
</dbReference>
<proteinExistence type="inferred from homology"/>
<evidence type="ECO:0000256" key="9">
    <source>
        <dbReference type="PIRSR" id="PIRSR601580-3"/>
    </source>
</evidence>
<feature type="region of interest" description="Disordered" evidence="11">
    <location>
        <begin position="281"/>
        <end position="364"/>
    </location>
</feature>
<evidence type="ECO:0000256" key="7">
    <source>
        <dbReference type="ARBA" id="ARBA00023186"/>
    </source>
</evidence>
<reference evidence="13" key="1">
    <citation type="submission" date="2025-08" db="UniProtKB">
        <authorList>
            <consortium name="RefSeq"/>
        </authorList>
    </citation>
    <scope>IDENTIFICATION</scope>
</reference>
<evidence type="ECO:0000256" key="11">
    <source>
        <dbReference type="SAM" id="MobiDB-lite"/>
    </source>
</evidence>
<dbReference type="Pfam" id="PF00262">
    <property type="entry name" value="Calreticulin"/>
    <property type="match status" value="1"/>
</dbReference>
<dbReference type="InterPro" id="IPR001580">
    <property type="entry name" value="Calret/calnex"/>
</dbReference>
<evidence type="ECO:0000256" key="3">
    <source>
        <dbReference type="ARBA" id="ARBA00022692"/>
    </source>
</evidence>